<feature type="transmembrane region" description="Helical" evidence="1">
    <location>
        <begin position="348"/>
        <end position="366"/>
    </location>
</feature>
<evidence type="ECO:0000313" key="3">
    <source>
        <dbReference type="Proteomes" id="UP000051010"/>
    </source>
</evidence>
<name>A0A0R1YXQ3_9LACO</name>
<reference evidence="2 3" key="1">
    <citation type="journal article" date="2015" name="Genome Announc.">
        <title>Expanding the biotechnology potential of lactobacilli through comparative genomics of 213 strains and associated genera.</title>
        <authorList>
            <person name="Sun Z."/>
            <person name="Harris H.M."/>
            <person name="McCann A."/>
            <person name="Guo C."/>
            <person name="Argimon S."/>
            <person name="Zhang W."/>
            <person name="Yang X."/>
            <person name="Jeffery I.B."/>
            <person name="Cooney J.C."/>
            <person name="Kagawa T.F."/>
            <person name="Liu W."/>
            <person name="Song Y."/>
            <person name="Salvetti E."/>
            <person name="Wrobel A."/>
            <person name="Rasinkangas P."/>
            <person name="Parkhill J."/>
            <person name="Rea M.C."/>
            <person name="O'Sullivan O."/>
            <person name="Ritari J."/>
            <person name="Douillard F.P."/>
            <person name="Paul Ross R."/>
            <person name="Yang R."/>
            <person name="Briner A.E."/>
            <person name="Felis G.E."/>
            <person name="de Vos W.M."/>
            <person name="Barrangou R."/>
            <person name="Klaenhammer T.R."/>
            <person name="Caufield P.W."/>
            <person name="Cui Y."/>
            <person name="Zhang H."/>
            <person name="O'Toole P.W."/>
        </authorList>
    </citation>
    <scope>NUCLEOTIDE SEQUENCE [LARGE SCALE GENOMIC DNA]</scope>
    <source>
        <strain evidence="2 3">DSM 18390</strain>
    </source>
</reference>
<dbReference type="AlphaFoldDB" id="A0A0R1YXQ3"/>
<gene>
    <name evidence="2" type="ORF">FD47_GL001299</name>
</gene>
<proteinExistence type="predicted"/>
<keyword evidence="1" id="KW-0812">Transmembrane</keyword>
<feature type="transmembrane region" description="Helical" evidence="1">
    <location>
        <begin position="378"/>
        <end position="395"/>
    </location>
</feature>
<feature type="transmembrane region" description="Helical" evidence="1">
    <location>
        <begin position="113"/>
        <end position="132"/>
    </location>
</feature>
<dbReference type="Proteomes" id="UP000051010">
    <property type="component" value="Unassembled WGS sequence"/>
</dbReference>
<feature type="transmembrane region" description="Helical" evidence="1">
    <location>
        <begin position="551"/>
        <end position="570"/>
    </location>
</feature>
<organism evidence="2 3">
    <name type="scientific">Lentilactobacillus parafarraginis DSM 18390 = JCM 14109</name>
    <dbReference type="NCBI Taxonomy" id="1423786"/>
    <lineage>
        <taxon>Bacteria</taxon>
        <taxon>Bacillati</taxon>
        <taxon>Bacillota</taxon>
        <taxon>Bacilli</taxon>
        <taxon>Lactobacillales</taxon>
        <taxon>Lactobacillaceae</taxon>
        <taxon>Lentilactobacillus</taxon>
    </lineage>
</organism>
<dbReference type="EMBL" id="AZFZ01000029">
    <property type="protein sequence ID" value="KRM43724.1"/>
    <property type="molecule type" value="Genomic_DNA"/>
</dbReference>
<protein>
    <recommendedName>
        <fullName evidence="4">Membrane protein 6-pyruvoyl-tetrahydropterin synthase-related domain-containing protein</fullName>
    </recommendedName>
</protein>
<feature type="transmembrane region" description="Helical" evidence="1">
    <location>
        <begin position="144"/>
        <end position="163"/>
    </location>
</feature>
<feature type="transmembrane region" description="Helical" evidence="1">
    <location>
        <begin position="262"/>
        <end position="280"/>
    </location>
</feature>
<dbReference type="RefSeq" id="WP_235806069.1">
    <property type="nucleotide sequence ID" value="NZ_AZFZ01000029.1"/>
</dbReference>
<keyword evidence="1" id="KW-0472">Membrane</keyword>
<feature type="transmembrane region" description="Helical" evidence="1">
    <location>
        <begin position="169"/>
        <end position="187"/>
    </location>
</feature>
<sequence>MTHKQVGSSTHENHLFTTRFWKRDGLILGSFVIFSILNVILFARYGWLFGAQDLQFHLQRIEEVYQTLRHLNFLPAIATYTFNQNGSAVMSLYPKLPLYPFALCRLIIGQPIVSYYVGMIFSSFLGLIIALYSYQSVINRRLSAYIFAAVYMLSGMTVNYNFYMGDIGITYSLIFLPLAFAGLYHWLKFGKYKMLALGVTLICLSHVLNTIFLICTFVIITIINYHELSKFKFFQLAKAVSLTILLTISFWLPAFNFSRTQLVTPYAFALNGVSITRYLSQTLTNQITYGITLFSLAGFLLGIVYYRRLTRFLRPLLWLSIAYFLISSSLVPWHAFQSTPLRLIQFPWRLLIFPQFFLTVIFSVAITELLREIASRRLRGSLVAVILLVTVLLSLDVQHNHIKFEISSPEINYQLSKSQGFSYHKGLAWYKITNQYEYENLMGHIGVADYLPQKMRSSFDTVAAPEHYAIIGNTNVVIPTKIQSGPNQATISIDGQNPLSHVELPFAIYNAHYRVTLDGKSIPLSKSHRSLLTINHISSGPHKIHVVYENFLMTSTVILLSLFGLIMLMMPSKQQRPR</sequence>
<evidence type="ECO:0008006" key="4">
    <source>
        <dbReference type="Google" id="ProtNLM"/>
    </source>
</evidence>
<evidence type="ECO:0000313" key="2">
    <source>
        <dbReference type="EMBL" id="KRM43724.1"/>
    </source>
</evidence>
<dbReference type="PATRIC" id="fig|1423786.4.peg.1397"/>
<keyword evidence="1" id="KW-1133">Transmembrane helix</keyword>
<evidence type="ECO:0000256" key="1">
    <source>
        <dbReference type="SAM" id="Phobius"/>
    </source>
</evidence>
<feature type="transmembrane region" description="Helical" evidence="1">
    <location>
        <begin position="235"/>
        <end position="255"/>
    </location>
</feature>
<feature type="transmembrane region" description="Helical" evidence="1">
    <location>
        <begin position="26"/>
        <end position="50"/>
    </location>
</feature>
<feature type="transmembrane region" description="Helical" evidence="1">
    <location>
        <begin position="316"/>
        <end position="336"/>
    </location>
</feature>
<comment type="caution">
    <text evidence="2">The sequence shown here is derived from an EMBL/GenBank/DDBJ whole genome shotgun (WGS) entry which is preliminary data.</text>
</comment>
<feature type="transmembrane region" description="Helical" evidence="1">
    <location>
        <begin position="286"/>
        <end position="304"/>
    </location>
</feature>
<feature type="transmembrane region" description="Helical" evidence="1">
    <location>
        <begin position="194"/>
        <end position="223"/>
    </location>
</feature>
<accession>A0A0R1YXQ3</accession>